<dbReference type="EMBL" id="JAZDQT010000003">
    <property type="protein sequence ID" value="MEE1947051.1"/>
    <property type="molecule type" value="Genomic_DNA"/>
</dbReference>
<proteinExistence type="predicted"/>
<comment type="caution">
    <text evidence="2">The sequence shown here is derived from an EMBL/GenBank/DDBJ whole genome shotgun (WGS) entry which is preliminary data.</text>
</comment>
<organism evidence="2 3">
    <name type="scientific">Pedobacter albus</name>
    <dbReference type="NCBI Taxonomy" id="3113905"/>
    <lineage>
        <taxon>Bacteria</taxon>
        <taxon>Pseudomonadati</taxon>
        <taxon>Bacteroidota</taxon>
        <taxon>Sphingobacteriia</taxon>
        <taxon>Sphingobacteriales</taxon>
        <taxon>Sphingobacteriaceae</taxon>
        <taxon>Pedobacter</taxon>
    </lineage>
</organism>
<name>A0ABU7ICP7_9SPHI</name>
<evidence type="ECO:0008006" key="4">
    <source>
        <dbReference type="Google" id="ProtNLM"/>
    </source>
</evidence>
<feature type="signal peptide" evidence="1">
    <location>
        <begin position="1"/>
        <end position="21"/>
    </location>
</feature>
<keyword evidence="1" id="KW-0732">Signal</keyword>
<keyword evidence="3" id="KW-1185">Reference proteome</keyword>
<protein>
    <recommendedName>
        <fullName evidence="4">Lipoprotein</fullName>
    </recommendedName>
</protein>
<dbReference type="PROSITE" id="PS51257">
    <property type="entry name" value="PROKAR_LIPOPROTEIN"/>
    <property type="match status" value="1"/>
</dbReference>
<gene>
    <name evidence="2" type="ORF">VRU48_18140</name>
</gene>
<feature type="chain" id="PRO_5045884130" description="Lipoprotein" evidence="1">
    <location>
        <begin position="22"/>
        <end position="122"/>
    </location>
</feature>
<dbReference type="Proteomes" id="UP001336835">
    <property type="component" value="Unassembled WGS sequence"/>
</dbReference>
<evidence type="ECO:0000256" key="1">
    <source>
        <dbReference type="SAM" id="SignalP"/>
    </source>
</evidence>
<evidence type="ECO:0000313" key="3">
    <source>
        <dbReference type="Proteomes" id="UP001336835"/>
    </source>
</evidence>
<reference evidence="2 3" key="1">
    <citation type="submission" date="2024-01" db="EMBL/GenBank/DDBJ databases">
        <title>Pedobacter sp. nov., isolated from fresh soil.</title>
        <authorList>
            <person name="Le N.T.T."/>
        </authorList>
    </citation>
    <scope>NUCLEOTIDE SEQUENCE [LARGE SCALE GENOMIC DNA]</scope>
    <source>
        <strain evidence="2 3">KR3-3</strain>
    </source>
</reference>
<sequence length="122" mass="13769">MKRIYLMVALVAVLASGCKFGGNANSQSISIRNNAEGYNFQASYPERKSKYVVDYVERTLKDDRIFDAAAKKDAEIVLGDGSRFYLKAYPGYIEVDFKKNKNSFTSYQKLKDLCLGIKDALK</sequence>
<evidence type="ECO:0000313" key="2">
    <source>
        <dbReference type="EMBL" id="MEE1947051.1"/>
    </source>
</evidence>
<dbReference type="RefSeq" id="WP_330109337.1">
    <property type="nucleotide sequence ID" value="NZ_JAZDQT010000003.1"/>
</dbReference>
<accession>A0ABU7ICP7</accession>